<gene>
    <name evidence="5" type="primary">LOC110776711</name>
</gene>
<dbReference type="InterPro" id="IPR002885">
    <property type="entry name" value="PPR_rpt"/>
</dbReference>
<evidence type="ECO:0000256" key="1">
    <source>
        <dbReference type="ARBA" id="ARBA00007626"/>
    </source>
</evidence>
<name>A0ABM3QX58_SPIOL</name>
<feature type="repeat" description="PPR" evidence="3">
    <location>
        <begin position="159"/>
        <end position="193"/>
    </location>
</feature>
<keyword evidence="2" id="KW-0677">Repeat</keyword>
<dbReference type="PANTHER" id="PTHR47936">
    <property type="entry name" value="PPR_LONG DOMAIN-CONTAINING PROTEIN"/>
    <property type="match status" value="1"/>
</dbReference>
<keyword evidence="4" id="KW-1185">Reference proteome</keyword>
<accession>A0ABM3QX58</accession>
<evidence type="ECO:0000256" key="3">
    <source>
        <dbReference type="PROSITE-ProRule" id="PRU00708"/>
    </source>
</evidence>
<comment type="similarity">
    <text evidence="1">Belongs to the PPR family. P subfamily.</text>
</comment>
<feature type="repeat" description="PPR" evidence="3">
    <location>
        <begin position="264"/>
        <end position="299"/>
    </location>
</feature>
<dbReference type="Pfam" id="PF13041">
    <property type="entry name" value="PPR_2"/>
    <property type="match status" value="3"/>
</dbReference>
<evidence type="ECO:0000256" key="2">
    <source>
        <dbReference type="ARBA" id="ARBA00022737"/>
    </source>
</evidence>
<protein>
    <submittedName>
        <fullName evidence="5">Pentatricopeptide repeat-containing protein At3g13160, mitochondrial</fullName>
    </submittedName>
</protein>
<proteinExistence type="inferred from homology"/>
<dbReference type="GeneID" id="110776711"/>
<feature type="repeat" description="PPR" evidence="3">
    <location>
        <begin position="194"/>
        <end position="228"/>
    </location>
</feature>
<organism evidence="4 5">
    <name type="scientific">Spinacia oleracea</name>
    <name type="common">Spinach</name>
    <dbReference type="NCBI Taxonomy" id="3562"/>
    <lineage>
        <taxon>Eukaryota</taxon>
        <taxon>Viridiplantae</taxon>
        <taxon>Streptophyta</taxon>
        <taxon>Embryophyta</taxon>
        <taxon>Tracheophyta</taxon>
        <taxon>Spermatophyta</taxon>
        <taxon>Magnoliopsida</taxon>
        <taxon>eudicotyledons</taxon>
        <taxon>Gunneridae</taxon>
        <taxon>Pentapetalae</taxon>
        <taxon>Caryophyllales</taxon>
        <taxon>Chenopodiaceae</taxon>
        <taxon>Chenopodioideae</taxon>
        <taxon>Anserineae</taxon>
        <taxon>Spinacia</taxon>
    </lineage>
</organism>
<reference evidence="4" key="1">
    <citation type="journal article" date="2021" name="Nat. Commun.">
        <title>Genomic analyses provide insights into spinach domestication and the genetic basis of agronomic traits.</title>
        <authorList>
            <person name="Cai X."/>
            <person name="Sun X."/>
            <person name="Xu C."/>
            <person name="Sun H."/>
            <person name="Wang X."/>
            <person name="Ge C."/>
            <person name="Zhang Z."/>
            <person name="Wang Q."/>
            <person name="Fei Z."/>
            <person name="Jiao C."/>
            <person name="Wang Q."/>
        </authorList>
    </citation>
    <scope>NUCLEOTIDE SEQUENCE [LARGE SCALE GENOMIC DNA]</scope>
    <source>
        <strain evidence="4">cv. Varoflay</strain>
    </source>
</reference>
<dbReference type="NCBIfam" id="TIGR00756">
    <property type="entry name" value="PPR"/>
    <property type="match status" value="4"/>
</dbReference>
<sequence>MSSISLLLRRAFSTSAAPSAVANYNNIMRHEADLKKVVETFKKYTQDSNFRKRASFYEHTVRRLSNTKNFTLIEEILEDQKKYKDITDEGFTVRLITLYGKSGMFDHAHKLFDEMPELNCERTVLSFNALLGACVSSKNFDKVDGFLRELPVKLSIKPNVVSYNTVIKALCEMGSFDSAFSLLDKMEKEGLKPDLISFNILLNAFYKNSRFSDGERLWAMMEIHNVVPDIISYNSKVYGLILESRIQEAVDFVQEITSKGLKLDVYTYTILFRGFCSDGKYLGEAKRWFDEMMKTKCPPNHLTFAILLRYACKNNDFHFGSRLCRALFYRRCRLNEVGLLQKVVDGVVKQKNIREAEEVLVQGSVPNVKSLSVITGIKVQDRPFEDIQFKPKGSKNSSRTGFSQKNQRQTCLSGNQFVSSASCMQILLRSMFKLLADLSV</sequence>
<reference evidence="5" key="2">
    <citation type="submission" date="2025-08" db="UniProtKB">
        <authorList>
            <consortium name="RefSeq"/>
        </authorList>
    </citation>
    <scope>IDENTIFICATION</scope>
    <source>
        <tissue evidence="5">Leaf</tissue>
    </source>
</reference>
<feature type="repeat" description="PPR" evidence="3">
    <location>
        <begin position="88"/>
        <end position="122"/>
    </location>
</feature>
<dbReference type="RefSeq" id="XP_056687948.1">
    <property type="nucleotide sequence ID" value="XM_056831970.1"/>
</dbReference>
<evidence type="ECO:0000313" key="4">
    <source>
        <dbReference type="Proteomes" id="UP000813463"/>
    </source>
</evidence>
<evidence type="ECO:0000313" key="5">
    <source>
        <dbReference type="RefSeq" id="XP_056687948.1"/>
    </source>
</evidence>
<dbReference type="PANTHER" id="PTHR47936:SF5">
    <property type="entry name" value="PENTACOTRIPEPTIDE-REPEAT REGION OF PRORP DOMAIN-CONTAINING PROTEIN"/>
    <property type="match status" value="1"/>
</dbReference>
<dbReference type="Gene3D" id="1.25.40.10">
    <property type="entry name" value="Tetratricopeptide repeat domain"/>
    <property type="match status" value="3"/>
</dbReference>
<dbReference type="InterPro" id="IPR011990">
    <property type="entry name" value="TPR-like_helical_dom_sf"/>
</dbReference>
<dbReference type="Proteomes" id="UP000813463">
    <property type="component" value="Chromosome 6"/>
</dbReference>
<dbReference type="PROSITE" id="PS51375">
    <property type="entry name" value="PPR"/>
    <property type="match status" value="4"/>
</dbReference>